<keyword evidence="1" id="KW-0805">Transcription regulation</keyword>
<evidence type="ECO:0000256" key="1">
    <source>
        <dbReference type="ARBA" id="ARBA00023015"/>
    </source>
</evidence>
<keyword evidence="3" id="KW-0804">Transcription</keyword>
<evidence type="ECO:0000256" key="2">
    <source>
        <dbReference type="ARBA" id="ARBA00023125"/>
    </source>
</evidence>
<dbReference type="GO" id="GO:0003700">
    <property type="term" value="F:DNA-binding transcription factor activity"/>
    <property type="evidence" value="ECO:0007669"/>
    <property type="project" value="TreeGrafter"/>
</dbReference>
<accession>A0A9J6RMV2</accession>
<dbReference type="EMBL" id="JAPTGG010000007">
    <property type="protein sequence ID" value="MCZ0865520.1"/>
    <property type="molecule type" value="Genomic_DNA"/>
</dbReference>
<comment type="caution">
    <text evidence="6">The sequence shown here is derived from an EMBL/GenBank/DDBJ whole genome shotgun (WGS) entry which is preliminary data.</text>
</comment>
<dbReference type="SUPFAM" id="SSF46689">
    <property type="entry name" value="Homeodomain-like"/>
    <property type="match status" value="1"/>
</dbReference>
<evidence type="ECO:0000256" key="4">
    <source>
        <dbReference type="PROSITE-ProRule" id="PRU00335"/>
    </source>
</evidence>
<dbReference type="Proteomes" id="UP001069090">
    <property type="component" value="Unassembled WGS sequence"/>
</dbReference>
<dbReference type="Pfam" id="PF00440">
    <property type="entry name" value="TetR_N"/>
    <property type="match status" value="1"/>
</dbReference>
<gene>
    <name evidence="6" type="ORF">O0V09_09930</name>
</gene>
<evidence type="ECO:0000313" key="6">
    <source>
        <dbReference type="EMBL" id="MCZ0865520.1"/>
    </source>
</evidence>
<dbReference type="RefSeq" id="WP_258331666.1">
    <property type="nucleotide sequence ID" value="NZ_JAPTGG010000007.1"/>
</dbReference>
<dbReference type="PANTHER" id="PTHR30055:SF234">
    <property type="entry name" value="HTH-TYPE TRANSCRIPTIONAL REGULATOR BETI"/>
    <property type="match status" value="1"/>
</dbReference>
<organism evidence="6 7">
    <name type="scientific">Dasania phycosphaerae</name>
    <dbReference type="NCBI Taxonomy" id="2950436"/>
    <lineage>
        <taxon>Bacteria</taxon>
        <taxon>Pseudomonadati</taxon>
        <taxon>Pseudomonadota</taxon>
        <taxon>Gammaproteobacteria</taxon>
        <taxon>Cellvibrionales</taxon>
        <taxon>Spongiibacteraceae</taxon>
        <taxon>Dasania</taxon>
    </lineage>
</organism>
<evidence type="ECO:0000256" key="3">
    <source>
        <dbReference type="ARBA" id="ARBA00023163"/>
    </source>
</evidence>
<sequence>MELSIEEDAKLSKVVVDEPAKQIKIRKQPSQPRGIKTVERILEATREILQSEGAEGFTMKKVAERLGMSKGSLYEYFPNKESIIYVIADQWLDAHKQNFLSNSPSERHYDNCMAWVEQVAAGTVKLYANQPGLPEVLNVLRTSPELHQHDLMHDKFVVEASAKGFKHFYPEADEVEVQALAQTLFTMTHYVLIDVYVRHVANGEQVMNNLKFAVSALLLRLVNR</sequence>
<name>A0A9J6RMV2_9GAMM</name>
<dbReference type="AlphaFoldDB" id="A0A9J6RMV2"/>
<dbReference type="PRINTS" id="PR00455">
    <property type="entry name" value="HTHTETR"/>
</dbReference>
<protein>
    <submittedName>
        <fullName evidence="6">TetR/AcrR family transcriptional regulator</fullName>
    </submittedName>
</protein>
<dbReference type="InterPro" id="IPR001647">
    <property type="entry name" value="HTH_TetR"/>
</dbReference>
<dbReference type="Gene3D" id="1.10.357.10">
    <property type="entry name" value="Tetracycline Repressor, domain 2"/>
    <property type="match status" value="1"/>
</dbReference>
<reference evidence="6 7" key="1">
    <citation type="submission" date="2022-12" db="EMBL/GenBank/DDBJ databases">
        <title>Dasania phycosphaerae sp. nov., isolated from particulate material of the south coast of Korea.</title>
        <authorList>
            <person name="Jiang Y."/>
        </authorList>
    </citation>
    <scope>NUCLEOTIDE SEQUENCE [LARGE SCALE GENOMIC DNA]</scope>
    <source>
        <strain evidence="6 7">GY-19</strain>
    </source>
</reference>
<evidence type="ECO:0000313" key="7">
    <source>
        <dbReference type="Proteomes" id="UP001069090"/>
    </source>
</evidence>
<feature type="domain" description="HTH tetR-type" evidence="5">
    <location>
        <begin position="35"/>
        <end position="95"/>
    </location>
</feature>
<feature type="DNA-binding region" description="H-T-H motif" evidence="4">
    <location>
        <begin position="58"/>
        <end position="77"/>
    </location>
</feature>
<proteinExistence type="predicted"/>
<dbReference type="InterPro" id="IPR050109">
    <property type="entry name" value="HTH-type_TetR-like_transc_reg"/>
</dbReference>
<dbReference type="GO" id="GO:0000976">
    <property type="term" value="F:transcription cis-regulatory region binding"/>
    <property type="evidence" value="ECO:0007669"/>
    <property type="project" value="TreeGrafter"/>
</dbReference>
<evidence type="ECO:0000259" key="5">
    <source>
        <dbReference type="PROSITE" id="PS50977"/>
    </source>
</evidence>
<keyword evidence="2 4" id="KW-0238">DNA-binding</keyword>
<dbReference type="InterPro" id="IPR009057">
    <property type="entry name" value="Homeodomain-like_sf"/>
</dbReference>
<dbReference type="PROSITE" id="PS50977">
    <property type="entry name" value="HTH_TETR_2"/>
    <property type="match status" value="1"/>
</dbReference>
<dbReference type="PANTHER" id="PTHR30055">
    <property type="entry name" value="HTH-TYPE TRANSCRIPTIONAL REGULATOR RUTR"/>
    <property type="match status" value="1"/>
</dbReference>
<keyword evidence="7" id="KW-1185">Reference proteome</keyword>